<dbReference type="OrthoDB" id="6077919at2759"/>
<organism evidence="12">
    <name type="scientific">Drosophila grimshawi</name>
    <name type="common">Hawaiian fruit fly</name>
    <name type="synonym">Idiomyia grimshawi</name>
    <dbReference type="NCBI Taxonomy" id="7222"/>
    <lineage>
        <taxon>Eukaryota</taxon>
        <taxon>Metazoa</taxon>
        <taxon>Ecdysozoa</taxon>
        <taxon>Arthropoda</taxon>
        <taxon>Hexapoda</taxon>
        <taxon>Insecta</taxon>
        <taxon>Pterygota</taxon>
        <taxon>Neoptera</taxon>
        <taxon>Endopterygota</taxon>
        <taxon>Diptera</taxon>
        <taxon>Brachycera</taxon>
        <taxon>Muscomorpha</taxon>
        <taxon>Ephydroidea</taxon>
        <taxon>Drosophilidae</taxon>
        <taxon>Drosophila</taxon>
        <taxon>Hawaiian Drosophila</taxon>
    </lineage>
</organism>
<dbReference type="SMART" id="SM00355">
    <property type="entry name" value="ZnF_C2H2"/>
    <property type="match status" value="3"/>
</dbReference>
<evidence type="ECO:0000313" key="12">
    <source>
        <dbReference type="Proteomes" id="UP000001070"/>
    </source>
</evidence>
<dbReference type="Pfam" id="PF13894">
    <property type="entry name" value="zf-C2H2_4"/>
    <property type="match status" value="1"/>
</dbReference>
<dbReference type="GO" id="GO:0008270">
    <property type="term" value="F:zinc ion binding"/>
    <property type="evidence" value="ECO:0007669"/>
    <property type="project" value="UniProtKB-KW"/>
</dbReference>
<keyword evidence="12" id="KW-1185">Reference proteome</keyword>
<keyword evidence="6" id="KW-0805">Transcription regulation</keyword>
<dbReference type="eggNOG" id="KOG1721">
    <property type="taxonomic scope" value="Eukaryota"/>
</dbReference>
<name>B4JHZ3_DROGR</name>
<dbReference type="PANTHER" id="PTHR24394:SF44">
    <property type="entry name" value="ZINC FINGER PROTEIN 271-LIKE"/>
    <property type="match status" value="1"/>
</dbReference>
<keyword evidence="3" id="KW-0677">Repeat</keyword>
<dbReference type="STRING" id="7222.B4JHZ3"/>
<proteinExistence type="predicted"/>
<keyword evidence="8" id="KW-0539">Nucleus</keyword>
<evidence type="ECO:0000313" key="11">
    <source>
        <dbReference type="EMBL" id="EDV92901.1"/>
    </source>
</evidence>
<dbReference type="InParanoid" id="B4JHZ3"/>
<dbReference type="EMBL" id="CH916369">
    <property type="protein sequence ID" value="EDV92901.1"/>
    <property type="molecule type" value="Genomic_DNA"/>
</dbReference>
<dbReference type="Pfam" id="PF00096">
    <property type="entry name" value="zf-C2H2"/>
    <property type="match status" value="2"/>
</dbReference>
<evidence type="ECO:0000256" key="1">
    <source>
        <dbReference type="ARBA" id="ARBA00004123"/>
    </source>
</evidence>
<evidence type="ECO:0000256" key="4">
    <source>
        <dbReference type="ARBA" id="ARBA00022771"/>
    </source>
</evidence>
<evidence type="ECO:0000256" key="5">
    <source>
        <dbReference type="ARBA" id="ARBA00022833"/>
    </source>
</evidence>
<dbReference type="Proteomes" id="UP000001070">
    <property type="component" value="Unassembled WGS sequence"/>
</dbReference>
<keyword evidence="7" id="KW-0804">Transcription</keyword>
<feature type="domain" description="C2H2-type" evidence="10">
    <location>
        <begin position="38"/>
        <end position="65"/>
    </location>
</feature>
<dbReference type="SUPFAM" id="SSF57667">
    <property type="entry name" value="beta-beta-alpha zinc fingers"/>
    <property type="match status" value="2"/>
</dbReference>
<dbReference type="Gene3D" id="3.30.160.60">
    <property type="entry name" value="Classic Zinc Finger"/>
    <property type="match status" value="3"/>
</dbReference>
<dbReference type="InterPro" id="IPR013087">
    <property type="entry name" value="Znf_C2H2_type"/>
</dbReference>
<dbReference type="OMA" id="THERPYP"/>
<keyword evidence="5" id="KW-0862">Zinc</keyword>
<evidence type="ECO:0000256" key="3">
    <source>
        <dbReference type="ARBA" id="ARBA00022737"/>
    </source>
</evidence>
<feature type="domain" description="C2H2-type" evidence="10">
    <location>
        <begin position="66"/>
        <end position="90"/>
    </location>
</feature>
<protein>
    <submittedName>
        <fullName evidence="11">GH19017</fullName>
    </submittedName>
</protein>
<feature type="domain" description="C2H2-type" evidence="10">
    <location>
        <begin position="10"/>
        <end position="37"/>
    </location>
</feature>
<gene>
    <name evidence="11" type="primary">Dgri\GH19017</name>
    <name evidence="11" type="ORF">Dgri_GH19017</name>
</gene>
<evidence type="ECO:0000259" key="10">
    <source>
        <dbReference type="PROSITE" id="PS50157"/>
    </source>
</evidence>
<dbReference type="AlphaFoldDB" id="B4JHZ3"/>
<evidence type="ECO:0000256" key="8">
    <source>
        <dbReference type="ARBA" id="ARBA00023242"/>
    </source>
</evidence>
<dbReference type="FunFam" id="3.30.160.60:FF:000145">
    <property type="entry name" value="Zinc finger protein 574"/>
    <property type="match status" value="1"/>
</dbReference>
<reference evidence="11 12" key="1">
    <citation type="journal article" date="2007" name="Nature">
        <title>Evolution of genes and genomes on the Drosophila phylogeny.</title>
        <authorList>
            <consortium name="Drosophila 12 Genomes Consortium"/>
            <person name="Clark A.G."/>
            <person name="Eisen M.B."/>
            <person name="Smith D.R."/>
            <person name="Bergman C.M."/>
            <person name="Oliver B."/>
            <person name="Markow T.A."/>
            <person name="Kaufman T.C."/>
            <person name="Kellis M."/>
            <person name="Gelbart W."/>
            <person name="Iyer V.N."/>
            <person name="Pollard D.A."/>
            <person name="Sackton T.B."/>
            <person name="Larracuente A.M."/>
            <person name="Singh N.D."/>
            <person name="Abad J.P."/>
            <person name="Abt D.N."/>
            <person name="Adryan B."/>
            <person name="Aguade M."/>
            <person name="Akashi H."/>
            <person name="Anderson W.W."/>
            <person name="Aquadro C.F."/>
            <person name="Ardell D.H."/>
            <person name="Arguello R."/>
            <person name="Artieri C.G."/>
            <person name="Barbash D.A."/>
            <person name="Barker D."/>
            <person name="Barsanti P."/>
            <person name="Batterham P."/>
            <person name="Batzoglou S."/>
            <person name="Begun D."/>
            <person name="Bhutkar A."/>
            <person name="Blanco E."/>
            <person name="Bosak S.A."/>
            <person name="Bradley R.K."/>
            <person name="Brand A.D."/>
            <person name="Brent M.R."/>
            <person name="Brooks A.N."/>
            <person name="Brown R.H."/>
            <person name="Butlin R.K."/>
            <person name="Caggese C."/>
            <person name="Calvi B.R."/>
            <person name="Bernardo de Carvalho A."/>
            <person name="Caspi A."/>
            <person name="Castrezana S."/>
            <person name="Celniker S.E."/>
            <person name="Chang J.L."/>
            <person name="Chapple C."/>
            <person name="Chatterji S."/>
            <person name="Chinwalla A."/>
            <person name="Civetta A."/>
            <person name="Clifton S.W."/>
            <person name="Comeron J.M."/>
            <person name="Costello J.C."/>
            <person name="Coyne J.A."/>
            <person name="Daub J."/>
            <person name="David R.G."/>
            <person name="Delcher A.L."/>
            <person name="Delehaunty K."/>
            <person name="Do C.B."/>
            <person name="Ebling H."/>
            <person name="Edwards K."/>
            <person name="Eickbush T."/>
            <person name="Evans J.D."/>
            <person name="Filipski A."/>
            <person name="Findeiss S."/>
            <person name="Freyhult E."/>
            <person name="Fulton L."/>
            <person name="Fulton R."/>
            <person name="Garcia A.C."/>
            <person name="Gardiner A."/>
            <person name="Garfield D.A."/>
            <person name="Garvin B.E."/>
            <person name="Gibson G."/>
            <person name="Gilbert D."/>
            <person name="Gnerre S."/>
            <person name="Godfrey J."/>
            <person name="Good R."/>
            <person name="Gotea V."/>
            <person name="Gravely B."/>
            <person name="Greenberg A.J."/>
            <person name="Griffiths-Jones S."/>
            <person name="Gross S."/>
            <person name="Guigo R."/>
            <person name="Gustafson E.A."/>
            <person name="Haerty W."/>
            <person name="Hahn M.W."/>
            <person name="Halligan D.L."/>
            <person name="Halpern A.L."/>
            <person name="Halter G.M."/>
            <person name="Han M.V."/>
            <person name="Heger A."/>
            <person name="Hillier L."/>
            <person name="Hinrichs A.S."/>
            <person name="Holmes I."/>
            <person name="Hoskins R.A."/>
            <person name="Hubisz M.J."/>
            <person name="Hultmark D."/>
            <person name="Huntley M.A."/>
            <person name="Jaffe D.B."/>
            <person name="Jagadeeshan S."/>
            <person name="Jeck W.R."/>
            <person name="Johnson J."/>
            <person name="Jones C.D."/>
            <person name="Jordan W.C."/>
            <person name="Karpen G.H."/>
            <person name="Kataoka E."/>
            <person name="Keightley P.D."/>
            <person name="Kheradpour P."/>
            <person name="Kirkness E.F."/>
            <person name="Koerich L.B."/>
            <person name="Kristiansen K."/>
            <person name="Kudrna D."/>
            <person name="Kulathinal R.J."/>
            <person name="Kumar S."/>
            <person name="Kwok R."/>
            <person name="Lander E."/>
            <person name="Langley C.H."/>
            <person name="Lapoint R."/>
            <person name="Lazzaro B.P."/>
            <person name="Lee S.J."/>
            <person name="Levesque L."/>
            <person name="Li R."/>
            <person name="Lin C.F."/>
            <person name="Lin M.F."/>
            <person name="Lindblad-Toh K."/>
            <person name="Llopart A."/>
            <person name="Long M."/>
            <person name="Low L."/>
            <person name="Lozovsky E."/>
            <person name="Lu J."/>
            <person name="Luo M."/>
            <person name="Machado C.A."/>
            <person name="Makalowski W."/>
            <person name="Marzo M."/>
            <person name="Matsuda M."/>
            <person name="Matzkin L."/>
            <person name="McAllister B."/>
            <person name="McBride C.S."/>
            <person name="McKernan B."/>
            <person name="McKernan K."/>
            <person name="Mendez-Lago M."/>
            <person name="Minx P."/>
            <person name="Mollenhauer M.U."/>
            <person name="Montooth K."/>
            <person name="Mount S.M."/>
            <person name="Mu X."/>
            <person name="Myers E."/>
            <person name="Negre B."/>
            <person name="Newfeld S."/>
            <person name="Nielsen R."/>
            <person name="Noor M.A."/>
            <person name="O'Grady P."/>
            <person name="Pachter L."/>
            <person name="Papaceit M."/>
            <person name="Parisi M.J."/>
            <person name="Parisi M."/>
            <person name="Parts L."/>
            <person name="Pedersen J.S."/>
            <person name="Pesole G."/>
            <person name="Phillippy A.M."/>
            <person name="Ponting C.P."/>
            <person name="Pop M."/>
            <person name="Porcelli D."/>
            <person name="Powell J.R."/>
            <person name="Prohaska S."/>
            <person name="Pruitt K."/>
            <person name="Puig M."/>
            <person name="Quesneville H."/>
            <person name="Ram K.R."/>
            <person name="Rand D."/>
            <person name="Rasmussen M.D."/>
            <person name="Reed L.K."/>
            <person name="Reenan R."/>
            <person name="Reily A."/>
            <person name="Remington K.A."/>
            <person name="Rieger T.T."/>
            <person name="Ritchie M.G."/>
            <person name="Robin C."/>
            <person name="Rogers Y.H."/>
            <person name="Rohde C."/>
            <person name="Rozas J."/>
            <person name="Rubenfield M.J."/>
            <person name="Ruiz A."/>
            <person name="Russo S."/>
            <person name="Salzberg S.L."/>
            <person name="Sanchez-Gracia A."/>
            <person name="Saranga D.J."/>
            <person name="Sato H."/>
            <person name="Schaeffer S.W."/>
            <person name="Schatz M.C."/>
            <person name="Schlenke T."/>
            <person name="Schwartz R."/>
            <person name="Segarra C."/>
            <person name="Singh R.S."/>
            <person name="Sirot L."/>
            <person name="Sirota M."/>
            <person name="Sisneros N.B."/>
            <person name="Smith C.D."/>
            <person name="Smith T.F."/>
            <person name="Spieth J."/>
            <person name="Stage D.E."/>
            <person name="Stark A."/>
            <person name="Stephan W."/>
            <person name="Strausberg R.L."/>
            <person name="Strempel S."/>
            <person name="Sturgill D."/>
            <person name="Sutton G."/>
            <person name="Sutton G.G."/>
            <person name="Tao W."/>
            <person name="Teichmann S."/>
            <person name="Tobari Y.N."/>
            <person name="Tomimura Y."/>
            <person name="Tsolas J.M."/>
            <person name="Valente V.L."/>
            <person name="Venter E."/>
            <person name="Venter J.C."/>
            <person name="Vicario S."/>
            <person name="Vieira F.G."/>
            <person name="Vilella A.J."/>
            <person name="Villasante A."/>
            <person name="Walenz B."/>
            <person name="Wang J."/>
            <person name="Wasserman M."/>
            <person name="Watts T."/>
            <person name="Wilson D."/>
            <person name="Wilson R.K."/>
            <person name="Wing R.A."/>
            <person name="Wolfner M.F."/>
            <person name="Wong A."/>
            <person name="Wong G.K."/>
            <person name="Wu C.I."/>
            <person name="Wu G."/>
            <person name="Yamamoto D."/>
            <person name="Yang H.P."/>
            <person name="Yang S.P."/>
            <person name="Yorke J.A."/>
            <person name="Yoshida K."/>
            <person name="Zdobnov E."/>
            <person name="Zhang P."/>
            <person name="Zhang Y."/>
            <person name="Zimin A.V."/>
            <person name="Baldwin J."/>
            <person name="Abdouelleil A."/>
            <person name="Abdulkadir J."/>
            <person name="Abebe A."/>
            <person name="Abera B."/>
            <person name="Abreu J."/>
            <person name="Acer S.C."/>
            <person name="Aftuck L."/>
            <person name="Alexander A."/>
            <person name="An P."/>
            <person name="Anderson E."/>
            <person name="Anderson S."/>
            <person name="Arachi H."/>
            <person name="Azer M."/>
            <person name="Bachantsang P."/>
            <person name="Barry A."/>
            <person name="Bayul T."/>
            <person name="Berlin A."/>
            <person name="Bessette D."/>
            <person name="Bloom T."/>
            <person name="Blye J."/>
            <person name="Boguslavskiy L."/>
            <person name="Bonnet C."/>
            <person name="Boukhgalter B."/>
            <person name="Bourzgui I."/>
            <person name="Brown A."/>
            <person name="Cahill P."/>
            <person name="Channer S."/>
            <person name="Cheshatsang Y."/>
            <person name="Chuda L."/>
            <person name="Citroen M."/>
            <person name="Collymore A."/>
            <person name="Cooke P."/>
            <person name="Costello M."/>
            <person name="D'Aco K."/>
            <person name="Daza R."/>
            <person name="De Haan G."/>
            <person name="DeGray S."/>
            <person name="DeMaso C."/>
            <person name="Dhargay N."/>
            <person name="Dooley K."/>
            <person name="Dooley E."/>
            <person name="Doricent M."/>
            <person name="Dorje P."/>
            <person name="Dorjee K."/>
            <person name="Dupes A."/>
            <person name="Elong R."/>
            <person name="Falk J."/>
            <person name="Farina A."/>
            <person name="Faro S."/>
            <person name="Ferguson D."/>
            <person name="Fisher S."/>
            <person name="Foley C.D."/>
            <person name="Franke A."/>
            <person name="Friedrich D."/>
            <person name="Gadbois L."/>
            <person name="Gearin G."/>
            <person name="Gearin C.R."/>
            <person name="Giannoukos G."/>
            <person name="Goode T."/>
            <person name="Graham J."/>
            <person name="Grandbois E."/>
            <person name="Grewal S."/>
            <person name="Gyaltsen K."/>
            <person name="Hafez N."/>
            <person name="Hagos B."/>
            <person name="Hall J."/>
            <person name="Henson C."/>
            <person name="Hollinger A."/>
            <person name="Honan T."/>
            <person name="Huard M.D."/>
            <person name="Hughes L."/>
            <person name="Hurhula B."/>
            <person name="Husby M.E."/>
            <person name="Kamat A."/>
            <person name="Kanga B."/>
            <person name="Kashin S."/>
            <person name="Khazanovich D."/>
            <person name="Kisner P."/>
            <person name="Lance K."/>
            <person name="Lara M."/>
            <person name="Lee W."/>
            <person name="Lennon N."/>
            <person name="Letendre F."/>
            <person name="LeVine R."/>
            <person name="Lipovsky A."/>
            <person name="Liu X."/>
            <person name="Liu J."/>
            <person name="Liu S."/>
            <person name="Lokyitsang T."/>
            <person name="Lokyitsang Y."/>
            <person name="Lubonja R."/>
            <person name="Lui A."/>
            <person name="MacDonald P."/>
            <person name="Magnisalis V."/>
            <person name="Maru K."/>
            <person name="Matthews C."/>
            <person name="McCusker W."/>
            <person name="McDonough S."/>
            <person name="Mehta T."/>
            <person name="Meldrim J."/>
            <person name="Meneus L."/>
            <person name="Mihai O."/>
            <person name="Mihalev A."/>
            <person name="Mihova T."/>
            <person name="Mittelman R."/>
            <person name="Mlenga V."/>
            <person name="Montmayeur A."/>
            <person name="Mulrain L."/>
            <person name="Navidi A."/>
            <person name="Naylor J."/>
            <person name="Negash T."/>
            <person name="Nguyen T."/>
            <person name="Nguyen N."/>
            <person name="Nicol R."/>
            <person name="Norbu C."/>
            <person name="Norbu N."/>
            <person name="Novod N."/>
            <person name="O'Neill B."/>
            <person name="Osman S."/>
            <person name="Markiewicz E."/>
            <person name="Oyono O.L."/>
            <person name="Patti C."/>
            <person name="Phunkhang P."/>
            <person name="Pierre F."/>
            <person name="Priest M."/>
            <person name="Raghuraman S."/>
            <person name="Rege F."/>
            <person name="Reyes R."/>
            <person name="Rise C."/>
            <person name="Rogov P."/>
            <person name="Ross K."/>
            <person name="Ryan E."/>
            <person name="Settipalli S."/>
            <person name="Shea T."/>
            <person name="Sherpa N."/>
            <person name="Shi L."/>
            <person name="Shih D."/>
            <person name="Sparrow T."/>
            <person name="Spaulding J."/>
            <person name="Stalker J."/>
            <person name="Stange-Thomann N."/>
            <person name="Stavropoulos S."/>
            <person name="Stone C."/>
            <person name="Strader C."/>
            <person name="Tesfaye S."/>
            <person name="Thomson T."/>
            <person name="Thoulutsang Y."/>
            <person name="Thoulutsang D."/>
            <person name="Topham K."/>
            <person name="Topping I."/>
            <person name="Tsamla T."/>
            <person name="Vassiliev H."/>
            <person name="Vo A."/>
            <person name="Wangchuk T."/>
            <person name="Wangdi T."/>
            <person name="Weiand M."/>
            <person name="Wilkinson J."/>
            <person name="Wilson A."/>
            <person name="Yadav S."/>
            <person name="Young G."/>
            <person name="Yu Q."/>
            <person name="Zembek L."/>
            <person name="Zhong D."/>
            <person name="Zimmer A."/>
            <person name="Zwirko Z."/>
            <person name="Jaffe D.B."/>
            <person name="Alvarez P."/>
            <person name="Brockman W."/>
            <person name="Butler J."/>
            <person name="Chin C."/>
            <person name="Gnerre S."/>
            <person name="Grabherr M."/>
            <person name="Kleber M."/>
            <person name="Mauceli E."/>
            <person name="MacCallum I."/>
        </authorList>
    </citation>
    <scope>NUCLEOTIDE SEQUENCE [LARGE SCALE GENOMIC DNA]</scope>
    <source>
        <strain evidence="12">Tucson 15287-2541.00</strain>
    </source>
</reference>
<dbReference type="PROSITE" id="PS00028">
    <property type="entry name" value="ZINC_FINGER_C2H2_1"/>
    <property type="match status" value="3"/>
</dbReference>
<dbReference type="PANTHER" id="PTHR24394">
    <property type="entry name" value="ZINC FINGER PROTEIN"/>
    <property type="match status" value="1"/>
</dbReference>
<dbReference type="GO" id="GO:0000981">
    <property type="term" value="F:DNA-binding transcription factor activity, RNA polymerase II-specific"/>
    <property type="evidence" value="ECO:0007669"/>
    <property type="project" value="TreeGrafter"/>
</dbReference>
<keyword evidence="2" id="KW-0479">Metal-binding</keyword>
<dbReference type="GO" id="GO:0005634">
    <property type="term" value="C:nucleus"/>
    <property type="evidence" value="ECO:0007669"/>
    <property type="project" value="UniProtKB-SubCell"/>
</dbReference>
<dbReference type="PROSITE" id="PS50157">
    <property type="entry name" value="ZINC_FINGER_C2H2_2"/>
    <property type="match status" value="3"/>
</dbReference>
<evidence type="ECO:0000256" key="2">
    <source>
        <dbReference type="ARBA" id="ARBA00022723"/>
    </source>
</evidence>
<dbReference type="InterPro" id="IPR036236">
    <property type="entry name" value="Znf_C2H2_sf"/>
</dbReference>
<sequence>MSTHPDKCRYPCQYCKRSFKDCDSRINHERTHTHERPYPCEICSKNFTTKYVLQNHMVTHSGLRSYRCEICDSSFKHLSHLSTHLRTGLHKRALERFEMQQPMQDETTHQLKLEMNEESLHILD</sequence>
<keyword evidence="4 9" id="KW-0863">Zinc-finger</keyword>
<accession>B4JHZ3</accession>
<dbReference type="FunFam" id="3.30.160.60:FF:000621">
    <property type="entry name" value="FLT3-interacting zinc finger 1"/>
    <property type="match status" value="1"/>
</dbReference>
<evidence type="ECO:0000256" key="9">
    <source>
        <dbReference type="PROSITE-ProRule" id="PRU00042"/>
    </source>
</evidence>
<evidence type="ECO:0000256" key="7">
    <source>
        <dbReference type="ARBA" id="ARBA00023163"/>
    </source>
</evidence>
<comment type="subcellular location">
    <subcellularLocation>
        <location evidence="1">Nucleus</location>
    </subcellularLocation>
</comment>
<dbReference type="PhylomeDB" id="B4JHZ3"/>
<evidence type="ECO:0000256" key="6">
    <source>
        <dbReference type="ARBA" id="ARBA00023015"/>
    </source>
</evidence>
<dbReference type="HOGENOM" id="CLU_002678_42_11_1"/>